<dbReference type="EMBL" id="VGLS01000080">
    <property type="protein sequence ID" value="MBM3222986.1"/>
    <property type="molecule type" value="Genomic_DNA"/>
</dbReference>
<sequence>MTQQPDVIVVGAGVMGCGMAYWLSKAGYRVLVLEQEAIACGASGVAAAMLESVGHGAHLTMDDPLTELAGAGFELHQELRQRLVDESGVDIGYRENPVIHPAFTAAEVESLRAYAAARVQSAPAVRWLEGEDLWAVEPRLNRAMHGALVTQQAQVLAYRFVLALARAAERQGMELRHGTVIGLERQAARLTGVRLRNGETLSAPTVVLAMGPWSQQIEAWVDVRVPIYPVRGQLLELHVPEPQLRATISYGGMYLVHKADGMTLAGTTEEHESGFVTQPTAEGRQRILEAALHMAPTLEDAEVSGHVCGLRPCTSDRLPLMGAVPGWPGVYLLAGHFRSGMLLSAISTRCLSELIQAGKSSVSLAAFDPARFTTNGFSEGTAP</sequence>
<evidence type="ECO:0000259" key="2">
    <source>
        <dbReference type="Pfam" id="PF01266"/>
    </source>
</evidence>
<name>A0A937W0J5_UNCTE</name>
<evidence type="ECO:0000313" key="3">
    <source>
        <dbReference type="EMBL" id="MBM3222986.1"/>
    </source>
</evidence>
<proteinExistence type="predicted"/>
<comment type="caution">
    <text evidence="3">The sequence shown here is derived from an EMBL/GenBank/DDBJ whole genome shotgun (WGS) entry which is preliminary data.</text>
</comment>
<keyword evidence="1" id="KW-0560">Oxidoreductase</keyword>
<feature type="domain" description="FAD dependent oxidoreductase" evidence="2">
    <location>
        <begin position="6"/>
        <end position="354"/>
    </location>
</feature>
<dbReference type="GO" id="GO:0016491">
    <property type="term" value="F:oxidoreductase activity"/>
    <property type="evidence" value="ECO:0007669"/>
    <property type="project" value="UniProtKB-KW"/>
</dbReference>
<dbReference type="SUPFAM" id="SSF54373">
    <property type="entry name" value="FAD-linked reductases, C-terminal domain"/>
    <property type="match status" value="1"/>
</dbReference>
<organism evidence="3 4">
    <name type="scientific">Tectimicrobiota bacterium</name>
    <dbReference type="NCBI Taxonomy" id="2528274"/>
    <lineage>
        <taxon>Bacteria</taxon>
        <taxon>Pseudomonadati</taxon>
        <taxon>Nitrospinota/Tectimicrobiota group</taxon>
        <taxon>Candidatus Tectimicrobiota</taxon>
    </lineage>
</organism>
<dbReference type="PANTHER" id="PTHR13847">
    <property type="entry name" value="SARCOSINE DEHYDROGENASE-RELATED"/>
    <property type="match status" value="1"/>
</dbReference>
<dbReference type="AlphaFoldDB" id="A0A937W0J5"/>
<accession>A0A937W0J5</accession>
<dbReference type="InterPro" id="IPR006076">
    <property type="entry name" value="FAD-dep_OxRdtase"/>
</dbReference>
<evidence type="ECO:0000313" key="4">
    <source>
        <dbReference type="Proteomes" id="UP000712673"/>
    </source>
</evidence>
<reference evidence="3" key="1">
    <citation type="submission" date="2019-03" db="EMBL/GenBank/DDBJ databases">
        <title>Lake Tanganyika Metagenome-Assembled Genomes (MAGs).</title>
        <authorList>
            <person name="Tran P."/>
        </authorList>
    </citation>
    <scope>NUCLEOTIDE SEQUENCE</scope>
    <source>
        <strain evidence="3">K_DeepCast_65m_m2_066</strain>
    </source>
</reference>
<dbReference type="PANTHER" id="PTHR13847:SF289">
    <property type="entry name" value="GLYCINE OXIDASE"/>
    <property type="match status" value="1"/>
</dbReference>
<dbReference type="GO" id="GO:0005737">
    <property type="term" value="C:cytoplasm"/>
    <property type="evidence" value="ECO:0007669"/>
    <property type="project" value="TreeGrafter"/>
</dbReference>
<gene>
    <name evidence="3" type="ORF">FJZ47_04165</name>
</gene>
<evidence type="ECO:0000256" key="1">
    <source>
        <dbReference type="ARBA" id="ARBA00023002"/>
    </source>
</evidence>
<protein>
    <submittedName>
        <fullName evidence="3">FAD-dependent oxidoreductase</fullName>
    </submittedName>
</protein>
<dbReference type="Proteomes" id="UP000712673">
    <property type="component" value="Unassembled WGS sequence"/>
</dbReference>
<dbReference type="SUPFAM" id="SSF51905">
    <property type="entry name" value="FAD/NAD(P)-binding domain"/>
    <property type="match status" value="1"/>
</dbReference>
<dbReference type="Gene3D" id="3.30.9.10">
    <property type="entry name" value="D-Amino Acid Oxidase, subunit A, domain 2"/>
    <property type="match status" value="1"/>
</dbReference>
<dbReference type="Pfam" id="PF01266">
    <property type="entry name" value="DAO"/>
    <property type="match status" value="1"/>
</dbReference>
<dbReference type="InterPro" id="IPR036188">
    <property type="entry name" value="FAD/NAD-bd_sf"/>
</dbReference>
<dbReference type="Gene3D" id="3.50.50.60">
    <property type="entry name" value="FAD/NAD(P)-binding domain"/>
    <property type="match status" value="1"/>
</dbReference>